<evidence type="ECO:0000256" key="3">
    <source>
        <dbReference type="HAMAP-Rule" id="MF_01440"/>
    </source>
</evidence>
<dbReference type="InterPro" id="IPR038592">
    <property type="entry name" value="CheD-like_sf"/>
</dbReference>
<dbReference type="GO" id="GO:0006935">
    <property type="term" value="P:chemotaxis"/>
    <property type="evidence" value="ECO:0007669"/>
    <property type="project" value="UniProtKB-UniRule"/>
</dbReference>
<dbReference type="SUPFAM" id="SSF64438">
    <property type="entry name" value="CNF1/YfiH-like putative cysteine hydrolases"/>
    <property type="match status" value="1"/>
</dbReference>
<comment type="similarity">
    <text evidence="3">Belongs to the CheD family.</text>
</comment>
<keyword evidence="5" id="KW-1185">Reference proteome</keyword>
<gene>
    <name evidence="3" type="primary">cheD</name>
    <name evidence="4" type="ORF">AYR66_22870</name>
</gene>
<evidence type="ECO:0000256" key="2">
    <source>
        <dbReference type="ARBA" id="ARBA00022801"/>
    </source>
</evidence>
<dbReference type="PANTHER" id="PTHR35147:SF3">
    <property type="entry name" value="CHEMORECEPTOR GLUTAMINE DEAMIDASE CHED 1-RELATED"/>
    <property type="match status" value="1"/>
</dbReference>
<dbReference type="Gene3D" id="3.30.1330.200">
    <property type="match status" value="1"/>
</dbReference>
<dbReference type="HAMAP" id="MF_01440">
    <property type="entry name" value="CheD"/>
    <property type="match status" value="1"/>
</dbReference>
<dbReference type="EMBL" id="LSTO01000001">
    <property type="protein sequence ID" value="OWW23016.1"/>
    <property type="molecule type" value="Genomic_DNA"/>
</dbReference>
<keyword evidence="1 3" id="KW-0145">Chemotaxis</keyword>
<reference evidence="4 5" key="1">
    <citation type="submission" date="2016-02" db="EMBL/GenBank/DDBJ databases">
        <authorList>
            <person name="Wen L."/>
            <person name="He K."/>
            <person name="Yang H."/>
        </authorList>
    </citation>
    <scope>NUCLEOTIDE SEQUENCE [LARGE SCALE GENOMIC DNA]</scope>
    <source>
        <strain evidence="4 5">TSA40</strain>
    </source>
</reference>
<evidence type="ECO:0000256" key="1">
    <source>
        <dbReference type="ARBA" id="ARBA00022500"/>
    </source>
</evidence>
<dbReference type="GO" id="GO:0050568">
    <property type="term" value="F:protein-glutamine glutaminase activity"/>
    <property type="evidence" value="ECO:0007669"/>
    <property type="project" value="UniProtKB-UniRule"/>
</dbReference>
<dbReference type="Proteomes" id="UP000197535">
    <property type="component" value="Unassembled WGS sequence"/>
</dbReference>
<comment type="catalytic activity">
    <reaction evidence="3">
        <text>L-glutaminyl-[protein] + H2O = L-glutamyl-[protein] + NH4(+)</text>
        <dbReference type="Rhea" id="RHEA:16441"/>
        <dbReference type="Rhea" id="RHEA-COMP:10207"/>
        <dbReference type="Rhea" id="RHEA-COMP:10208"/>
        <dbReference type="ChEBI" id="CHEBI:15377"/>
        <dbReference type="ChEBI" id="CHEBI:28938"/>
        <dbReference type="ChEBI" id="CHEBI:29973"/>
        <dbReference type="ChEBI" id="CHEBI:30011"/>
        <dbReference type="EC" id="3.5.1.44"/>
    </reaction>
</comment>
<dbReference type="EC" id="3.5.1.44" evidence="3"/>
<proteinExistence type="inferred from homology"/>
<sequence>MEVFLQPGEVGAGSSGHVFKTLLGSCVSITLWHPRRRVGAMSHFLLPTRNQPPGKELDGRYADEAVPLMRRHLMRLGVDPMECQAKIFGGGRMFASESQSGALAVGRRNGDVARELLNAQGIVVVAEDLFGYGHRKLVFDVATGDVWSCQVQPGDPDLQGAQ</sequence>
<comment type="function">
    <text evidence="3">Probably deamidates glutamine residues to glutamate on methyl-accepting chemotaxis receptors (MCPs), playing an important role in chemotaxis.</text>
</comment>
<dbReference type="Pfam" id="PF03975">
    <property type="entry name" value="CheD"/>
    <property type="match status" value="1"/>
</dbReference>
<dbReference type="OrthoDB" id="9807202at2"/>
<evidence type="ECO:0000313" key="5">
    <source>
        <dbReference type="Proteomes" id="UP000197535"/>
    </source>
</evidence>
<comment type="caution">
    <text evidence="4">The sequence shown here is derived from an EMBL/GenBank/DDBJ whole genome shotgun (WGS) entry which is preliminary data.</text>
</comment>
<dbReference type="InterPro" id="IPR005659">
    <property type="entry name" value="Chemorcpt_Glu_NH3ase_CheD"/>
</dbReference>
<keyword evidence="2 3" id="KW-0378">Hydrolase</keyword>
<protein>
    <recommendedName>
        <fullName evidence="3">Probable chemoreceptor glutamine deamidase CheD</fullName>
        <ecNumber evidence="3">3.5.1.44</ecNumber>
    </recommendedName>
</protein>
<dbReference type="InterPro" id="IPR011324">
    <property type="entry name" value="Cytotoxic_necrot_fac-like_cat"/>
</dbReference>
<dbReference type="CDD" id="cd16352">
    <property type="entry name" value="CheD"/>
    <property type="match status" value="1"/>
</dbReference>
<evidence type="ECO:0000313" key="4">
    <source>
        <dbReference type="EMBL" id="OWW23016.1"/>
    </source>
</evidence>
<organism evidence="4 5">
    <name type="scientific">Noviherbaspirillum denitrificans</name>
    <dbReference type="NCBI Taxonomy" id="1968433"/>
    <lineage>
        <taxon>Bacteria</taxon>
        <taxon>Pseudomonadati</taxon>
        <taxon>Pseudomonadota</taxon>
        <taxon>Betaproteobacteria</taxon>
        <taxon>Burkholderiales</taxon>
        <taxon>Oxalobacteraceae</taxon>
        <taxon>Noviherbaspirillum</taxon>
    </lineage>
</organism>
<dbReference type="AlphaFoldDB" id="A0A254TK75"/>
<accession>A0A254TK75</accession>
<dbReference type="PANTHER" id="PTHR35147">
    <property type="entry name" value="CHEMORECEPTOR GLUTAMINE DEAMIDASE CHED-RELATED"/>
    <property type="match status" value="1"/>
</dbReference>
<name>A0A254TK75_9BURK</name>